<evidence type="ECO:0000313" key="3">
    <source>
        <dbReference type="Proteomes" id="UP001054945"/>
    </source>
</evidence>
<dbReference type="InterPro" id="IPR000210">
    <property type="entry name" value="BTB/POZ_dom"/>
</dbReference>
<reference evidence="2 3" key="1">
    <citation type="submission" date="2021-06" db="EMBL/GenBank/DDBJ databases">
        <title>Caerostris extrusa draft genome.</title>
        <authorList>
            <person name="Kono N."/>
            <person name="Arakawa K."/>
        </authorList>
    </citation>
    <scope>NUCLEOTIDE SEQUENCE [LARGE SCALE GENOMIC DNA]</scope>
</reference>
<feature type="domain" description="BTB" evidence="1">
    <location>
        <begin position="114"/>
        <end position="216"/>
    </location>
</feature>
<keyword evidence="3" id="KW-1185">Reference proteome</keyword>
<organism evidence="2 3">
    <name type="scientific">Caerostris extrusa</name>
    <name type="common">Bark spider</name>
    <name type="synonym">Caerostris bankana</name>
    <dbReference type="NCBI Taxonomy" id="172846"/>
    <lineage>
        <taxon>Eukaryota</taxon>
        <taxon>Metazoa</taxon>
        <taxon>Ecdysozoa</taxon>
        <taxon>Arthropoda</taxon>
        <taxon>Chelicerata</taxon>
        <taxon>Arachnida</taxon>
        <taxon>Araneae</taxon>
        <taxon>Araneomorphae</taxon>
        <taxon>Entelegynae</taxon>
        <taxon>Araneoidea</taxon>
        <taxon>Araneidae</taxon>
        <taxon>Caerostris</taxon>
    </lineage>
</organism>
<sequence>MTLILSLHFERDDFFVNCQYYTDGGFLYFTIFVEDEDGVHHFKKDYSFLPSSHMSDEMEFIPKGSNLAKCFCHGHLKLQLNVHASKDPEALKYNWKLRNLSNDINNIRFSEDLKEILFEVENKTFNVHRPILVERWPMYSRYQKQFSNFTVNKPNGTWKIRPEELIEFVINNSCPFVKRDPEIYNKILMNINGLFTATVTDHLLHYIYSGQLRRMSLTDKSKLIRLAAFIKLPFMVTEFHELPVASTITTNCVWERYCIKWPAEDIEDWIKNEFPPITQILQHHSNNNEPFEVKCQFNKQNEILSLSVNFFDEIAPDVVSCLIGDREENSQSMYAENDFVTMNEMHNTMHVVRASFHIKNTDLLRGDLFIIMNFSNTDDIMDTFSNDRRVFSVDPCNHDPFPSLKFDYDFCSLYWEGTFHDMVLSCDERLFKIHKCILSARLPELHKELSQNVQDENSVVHQITGISMRCWMIC</sequence>
<gene>
    <name evidence="2" type="ORF">CEXT_397831</name>
</gene>
<dbReference type="Gene3D" id="3.30.710.10">
    <property type="entry name" value="Potassium Channel Kv1.1, Chain A"/>
    <property type="match status" value="2"/>
</dbReference>
<evidence type="ECO:0000259" key="1">
    <source>
        <dbReference type="PROSITE" id="PS50097"/>
    </source>
</evidence>
<dbReference type="AlphaFoldDB" id="A0AAV4PAJ4"/>
<dbReference type="InterPro" id="IPR011333">
    <property type="entry name" value="SKP1/BTB/POZ_sf"/>
</dbReference>
<comment type="caution">
    <text evidence="2">The sequence shown here is derived from an EMBL/GenBank/DDBJ whole genome shotgun (WGS) entry which is preliminary data.</text>
</comment>
<evidence type="ECO:0000313" key="2">
    <source>
        <dbReference type="EMBL" id="GIX92711.1"/>
    </source>
</evidence>
<name>A0AAV4PAJ4_CAEEX</name>
<dbReference type="PROSITE" id="PS50097">
    <property type="entry name" value="BTB"/>
    <property type="match status" value="1"/>
</dbReference>
<dbReference type="SUPFAM" id="SSF54695">
    <property type="entry name" value="POZ domain"/>
    <property type="match status" value="2"/>
</dbReference>
<dbReference type="EMBL" id="BPLR01021713">
    <property type="protein sequence ID" value="GIX92711.1"/>
    <property type="molecule type" value="Genomic_DNA"/>
</dbReference>
<proteinExistence type="predicted"/>
<protein>
    <recommendedName>
        <fullName evidence="1">BTB domain-containing protein</fullName>
    </recommendedName>
</protein>
<accession>A0AAV4PAJ4</accession>
<dbReference type="CDD" id="cd18186">
    <property type="entry name" value="BTB_POZ_ZBTB_KLHL-like"/>
    <property type="match status" value="1"/>
</dbReference>
<dbReference type="Proteomes" id="UP001054945">
    <property type="component" value="Unassembled WGS sequence"/>
</dbReference>
<dbReference type="Pfam" id="PF00651">
    <property type="entry name" value="BTB"/>
    <property type="match status" value="1"/>
</dbReference>